<dbReference type="Proteomes" id="UP000636888">
    <property type="component" value="Unassembled WGS sequence"/>
</dbReference>
<evidence type="ECO:0000313" key="3">
    <source>
        <dbReference type="EMBL" id="MBJ6724399.1"/>
    </source>
</evidence>
<evidence type="ECO:0000259" key="2">
    <source>
        <dbReference type="PROSITE" id="PS50943"/>
    </source>
</evidence>
<dbReference type="GO" id="GO:0003677">
    <property type="term" value="F:DNA binding"/>
    <property type="evidence" value="ECO:0007669"/>
    <property type="project" value="UniProtKB-KW"/>
</dbReference>
<dbReference type="GO" id="GO:0003700">
    <property type="term" value="F:DNA-binding transcription factor activity"/>
    <property type="evidence" value="ECO:0007669"/>
    <property type="project" value="TreeGrafter"/>
</dbReference>
<sequence length="165" mass="18305">MGYGIEVRKAIGRRLARLRVEKGWTQKQLAEALGVSQAFVTRIETGDKAVPDGQVNVLFDTLGASADDLFLDTREEGPQAAVLKDLASGFYCAGEKETDLAVGLLHTFMKCTPQQKIQFMLLVKEIIKEKSITPVAEGKLLKQIKQFVRENSADESEEYVEELLS</sequence>
<dbReference type="InterPro" id="IPR050807">
    <property type="entry name" value="TransReg_Diox_bact_type"/>
</dbReference>
<dbReference type="RefSeq" id="WP_199383251.1">
    <property type="nucleotide sequence ID" value="NZ_JAEMHM010000005.1"/>
</dbReference>
<reference evidence="3" key="1">
    <citation type="submission" date="2020-12" db="EMBL/GenBank/DDBJ databases">
        <title>Geomonas sp. Red875, isolated from river sediment.</title>
        <authorList>
            <person name="Xu Z."/>
            <person name="Zhang Z."/>
            <person name="Masuda Y."/>
            <person name="Itoh H."/>
            <person name="Senoo K."/>
        </authorList>
    </citation>
    <scope>NUCLEOTIDE SEQUENCE</scope>
    <source>
        <strain evidence="3">Red875</strain>
    </source>
</reference>
<dbReference type="InterPro" id="IPR001387">
    <property type="entry name" value="Cro/C1-type_HTH"/>
</dbReference>
<dbReference type="PANTHER" id="PTHR46797:SF1">
    <property type="entry name" value="METHYLPHOSPHONATE SYNTHASE"/>
    <property type="match status" value="1"/>
</dbReference>
<keyword evidence="4" id="KW-1185">Reference proteome</keyword>
<feature type="domain" description="HTH cro/C1-type" evidence="2">
    <location>
        <begin position="15"/>
        <end position="69"/>
    </location>
</feature>
<dbReference type="Pfam" id="PF13560">
    <property type="entry name" value="HTH_31"/>
    <property type="match status" value="1"/>
</dbReference>
<name>A0A8J7IPN6_9BACT</name>
<dbReference type="GO" id="GO:0005829">
    <property type="term" value="C:cytosol"/>
    <property type="evidence" value="ECO:0007669"/>
    <property type="project" value="TreeGrafter"/>
</dbReference>
<gene>
    <name evidence="3" type="ORF">JFN93_06740</name>
</gene>
<evidence type="ECO:0000256" key="1">
    <source>
        <dbReference type="ARBA" id="ARBA00023125"/>
    </source>
</evidence>
<dbReference type="Gene3D" id="1.10.260.40">
    <property type="entry name" value="lambda repressor-like DNA-binding domains"/>
    <property type="match status" value="1"/>
</dbReference>
<proteinExistence type="predicted"/>
<dbReference type="SMART" id="SM00530">
    <property type="entry name" value="HTH_XRE"/>
    <property type="match status" value="1"/>
</dbReference>
<dbReference type="PROSITE" id="PS50943">
    <property type="entry name" value="HTH_CROC1"/>
    <property type="match status" value="1"/>
</dbReference>
<accession>A0A8J7IPN6</accession>
<dbReference type="InterPro" id="IPR010982">
    <property type="entry name" value="Lambda_DNA-bd_dom_sf"/>
</dbReference>
<dbReference type="AlphaFoldDB" id="A0A8J7IPN6"/>
<keyword evidence="1" id="KW-0238">DNA-binding</keyword>
<organism evidence="3 4">
    <name type="scientific">Geomesophilobacter sediminis</name>
    <dbReference type="NCBI Taxonomy" id="2798584"/>
    <lineage>
        <taxon>Bacteria</taxon>
        <taxon>Pseudomonadati</taxon>
        <taxon>Thermodesulfobacteriota</taxon>
        <taxon>Desulfuromonadia</taxon>
        <taxon>Geobacterales</taxon>
        <taxon>Geobacteraceae</taxon>
        <taxon>Geomesophilobacter</taxon>
    </lineage>
</organism>
<evidence type="ECO:0000313" key="4">
    <source>
        <dbReference type="Proteomes" id="UP000636888"/>
    </source>
</evidence>
<dbReference type="PANTHER" id="PTHR46797">
    <property type="entry name" value="HTH-TYPE TRANSCRIPTIONAL REGULATOR"/>
    <property type="match status" value="1"/>
</dbReference>
<dbReference type="SUPFAM" id="SSF47413">
    <property type="entry name" value="lambda repressor-like DNA-binding domains"/>
    <property type="match status" value="1"/>
</dbReference>
<protein>
    <submittedName>
        <fullName evidence="3">Helix-turn-helix domain-containing protein</fullName>
    </submittedName>
</protein>
<dbReference type="CDD" id="cd00093">
    <property type="entry name" value="HTH_XRE"/>
    <property type="match status" value="1"/>
</dbReference>
<comment type="caution">
    <text evidence="3">The sequence shown here is derived from an EMBL/GenBank/DDBJ whole genome shotgun (WGS) entry which is preliminary data.</text>
</comment>
<dbReference type="EMBL" id="JAEMHM010000005">
    <property type="protein sequence ID" value="MBJ6724399.1"/>
    <property type="molecule type" value="Genomic_DNA"/>
</dbReference>